<dbReference type="InterPro" id="IPR038084">
    <property type="entry name" value="PduO/GlcC-like_sf"/>
</dbReference>
<proteinExistence type="predicted"/>
<dbReference type="GO" id="GO:0072380">
    <property type="term" value="C:TRC complex"/>
    <property type="evidence" value="ECO:0007669"/>
    <property type="project" value="TreeGrafter"/>
</dbReference>
<dbReference type="InterPro" id="IPR005624">
    <property type="entry name" value="PduO/GlcC-like"/>
</dbReference>
<dbReference type="GeneID" id="39582537"/>
<organism evidence="1 2">
    <name type="scientific">Sodiomyces alkalinus (strain CBS 110278 / VKM F-3762 / F11)</name>
    <name type="common">Alkaliphilic filamentous fungus</name>
    <dbReference type="NCBI Taxonomy" id="1314773"/>
    <lineage>
        <taxon>Eukaryota</taxon>
        <taxon>Fungi</taxon>
        <taxon>Dikarya</taxon>
        <taxon>Ascomycota</taxon>
        <taxon>Pezizomycotina</taxon>
        <taxon>Sordariomycetes</taxon>
        <taxon>Hypocreomycetidae</taxon>
        <taxon>Glomerellales</taxon>
        <taxon>Plectosphaerellaceae</taxon>
        <taxon>Sodiomyces</taxon>
    </lineage>
</organism>
<dbReference type="STRING" id="1314773.A0A3N2PYN7"/>
<dbReference type="SUPFAM" id="SSF143744">
    <property type="entry name" value="GlcG-like"/>
    <property type="match status" value="1"/>
</dbReference>
<evidence type="ECO:0000313" key="2">
    <source>
        <dbReference type="Proteomes" id="UP000272025"/>
    </source>
</evidence>
<reference evidence="1 2" key="1">
    <citation type="journal article" date="2018" name="Mol. Ecol.">
        <title>The obligate alkalophilic soda-lake fungus Sodiomyces alkalinus has shifted to a protein diet.</title>
        <authorList>
            <person name="Grum-Grzhimaylo A.A."/>
            <person name="Falkoski D.L."/>
            <person name="van den Heuvel J."/>
            <person name="Valero-Jimenez C.A."/>
            <person name="Min B."/>
            <person name="Choi I.G."/>
            <person name="Lipzen A."/>
            <person name="Daum C.G."/>
            <person name="Aanen D.K."/>
            <person name="Tsang A."/>
            <person name="Henrissat B."/>
            <person name="Bilanenko E.N."/>
            <person name="de Vries R.P."/>
            <person name="van Kan J.A.L."/>
            <person name="Grigoriev I.V."/>
            <person name="Debets A.J.M."/>
        </authorList>
    </citation>
    <scope>NUCLEOTIDE SEQUENCE [LARGE SCALE GENOMIC DNA]</scope>
    <source>
        <strain evidence="1 2">F11</strain>
    </source>
</reference>
<protein>
    <recommendedName>
        <fullName evidence="3">DUF967 domain protein</fullName>
    </recommendedName>
</protein>
<dbReference type="InterPro" id="IPR010371">
    <property type="entry name" value="YBR137W-like"/>
</dbReference>
<dbReference type="PANTHER" id="PTHR28255:SF1">
    <property type="entry name" value="UPF0303 PROTEIN YBR137W"/>
    <property type="match status" value="1"/>
</dbReference>
<dbReference type="GO" id="GO:0006620">
    <property type="term" value="P:post-translational protein targeting to endoplasmic reticulum membrane"/>
    <property type="evidence" value="ECO:0007669"/>
    <property type="project" value="TreeGrafter"/>
</dbReference>
<evidence type="ECO:0000313" key="1">
    <source>
        <dbReference type="EMBL" id="ROT39604.1"/>
    </source>
</evidence>
<dbReference type="Pfam" id="PF03928">
    <property type="entry name" value="HbpS-like"/>
    <property type="match status" value="1"/>
</dbReference>
<dbReference type="AlphaFoldDB" id="A0A3N2PYN7"/>
<dbReference type="Proteomes" id="UP000272025">
    <property type="component" value="Unassembled WGS sequence"/>
</dbReference>
<evidence type="ECO:0008006" key="3">
    <source>
        <dbReference type="Google" id="ProtNLM"/>
    </source>
</evidence>
<name>A0A3N2PYN7_SODAK</name>
<accession>A0A3N2PYN7</accession>
<keyword evidence="2" id="KW-1185">Reference proteome</keyword>
<sequence>MTTVWRRRNPAGYGYEQVAAALRDPQPAAAITKPSTEINELNALGNIYTFESFTTEDALELGTLLQARLLPLAQAGRPTLISVSLSNSSQVVFQTVTGPGITPDNELWAARKRNAVLRFGVSSWFLGCKFEQDEDDFESKFRLSREQGGRYAIKGGGVPIRVRGVEGTVAVVVVSGLSQEEDHGAIMDVIRENWEAVSLTPGLQDSSLQGHSRCLKQDIRYLSPDFLAVYRLTA</sequence>
<gene>
    <name evidence="1" type="ORF">SODALDRAFT_358009</name>
</gene>
<dbReference type="OrthoDB" id="2209940at2759"/>
<dbReference type="Gene3D" id="3.30.450.150">
    <property type="entry name" value="Haem-degrading domain"/>
    <property type="match status" value="1"/>
</dbReference>
<dbReference type="PANTHER" id="PTHR28255">
    <property type="match status" value="1"/>
</dbReference>
<dbReference type="EMBL" id="ML119053">
    <property type="protein sequence ID" value="ROT39604.1"/>
    <property type="molecule type" value="Genomic_DNA"/>
</dbReference>
<dbReference type="RefSeq" id="XP_028467410.1">
    <property type="nucleotide sequence ID" value="XM_028614059.1"/>
</dbReference>